<feature type="domain" description="Tyr recombinase" evidence="3">
    <location>
        <begin position="1"/>
        <end position="146"/>
    </location>
</feature>
<dbReference type="InterPro" id="IPR013762">
    <property type="entry name" value="Integrase-like_cat_sf"/>
</dbReference>
<evidence type="ECO:0000313" key="5">
    <source>
        <dbReference type="Proteomes" id="UP000549695"/>
    </source>
</evidence>
<proteinExistence type="predicted"/>
<accession>A0A852W6P7</accession>
<dbReference type="GO" id="GO:0006310">
    <property type="term" value="P:DNA recombination"/>
    <property type="evidence" value="ECO:0007669"/>
    <property type="project" value="UniProtKB-KW"/>
</dbReference>
<dbReference type="PROSITE" id="PS51898">
    <property type="entry name" value="TYR_RECOMBINASE"/>
    <property type="match status" value="1"/>
</dbReference>
<organism evidence="4 5">
    <name type="scientific">Pseudonocardia alni</name>
    <name type="common">Amycolata alni</name>
    <dbReference type="NCBI Taxonomy" id="33907"/>
    <lineage>
        <taxon>Bacteria</taxon>
        <taxon>Bacillati</taxon>
        <taxon>Actinomycetota</taxon>
        <taxon>Actinomycetes</taxon>
        <taxon>Pseudonocardiales</taxon>
        <taxon>Pseudonocardiaceae</taxon>
        <taxon>Pseudonocardia</taxon>
    </lineage>
</organism>
<dbReference type="InterPro" id="IPR002104">
    <property type="entry name" value="Integrase_catalytic"/>
</dbReference>
<name>A0A852W6P7_PSEA5</name>
<dbReference type="GO" id="GO:0003677">
    <property type="term" value="F:DNA binding"/>
    <property type="evidence" value="ECO:0007669"/>
    <property type="project" value="InterPro"/>
</dbReference>
<dbReference type="InterPro" id="IPR011010">
    <property type="entry name" value="DNA_brk_join_enz"/>
</dbReference>
<sequence>MTPEAGAAWTDTGRRREERGLKHRAVGETRNVPCPPSLTALLHAHLDEFETTSDGRLFYGVRGDALPTGTYCRVWQAAREKALSADEVTSPLARRPYDLRHAAVSTWLNAGVPSTQVADWAGHSVAVLLQIYAKCISGQEDAARQRIAEALGEPGRG</sequence>
<dbReference type="EMBL" id="JACCCZ010000001">
    <property type="protein sequence ID" value="NYG01995.1"/>
    <property type="molecule type" value="Genomic_DNA"/>
</dbReference>
<comment type="caution">
    <text evidence="4">The sequence shown here is derived from an EMBL/GenBank/DDBJ whole genome shotgun (WGS) entry which is preliminary data.</text>
</comment>
<keyword evidence="5" id="KW-1185">Reference proteome</keyword>
<evidence type="ECO:0000256" key="1">
    <source>
        <dbReference type="ARBA" id="ARBA00023172"/>
    </source>
</evidence>
<dbReference type="GO" id="GO:0015074">
    <property type="term" value="P:DNA integration"/>
    <property type="evidence" value="ECO:0007669"/>
    <property type="project" value="InterPro"/>
</dbReference>
<dbReference type="SUPFAM" id="SSF56349">
    <property type="entry name" value="DNA breaking-rejoining enzymes"/>
    <property type="match status" value="1"/>
</dbReference>
<keyword evidence="1" id="KW-0233">DNA recombination</keyword>
<dbReference type="Gene3D" id="1.10.443.10">
    <property type="entry name" value="Intergrase catalytic core"/>
    <property type="match status" value="1"/>
</dbReference>
<evidence type="ECO:0000313" key="4">
    <source>
        <dbReference type="EMBL" id="NYG01995.1"/>
    </source>
</evidence>
<reference evidence="4 5" key="1">
    <citation type="submission" date="2020-07" db="EMBL/GenBank/DDBJ databases">
        <title>Sequencing the genomes of 1000 actinobacteria strains.</title>
        <authorList>
            <person name="Klenk H.-P."/>
        </authorList>
    </citation>
    <scope>NUCLEOTIDE SEQUENCE [LARGE SCALE GENOMIC DNA]</scope>
    <source>
        <strain evidence="4 5">DSM 44749</strain>
    </source>
</reference>
<protein>
    <submittedName>
        <fullName evidence="4">Integrase</fullName>
    </submittedName>
</protein>
<evidence type="ECO:0000259" key="3">
    <source>
        <dbReference type="PROSITE" id="PS51898"/>
    </source>
</evidence>
<feature type="region of interest" description="Disordered" evidence="2">
    <location>
        <begin position="1"/>
        <end position="21"/>
    </location>
</feature>
<dbReference type="Proteomes" id="UP000549695">
    <property type="component" value="Unassembled WGS sequence"/>
</dbReference>
<dbReference type="AlphaFoldDB" id="A0A852W6P7"/>
<dbReference type="RefSeq" id="WP_218899267.1">
    <property type="nucleotide sequence ID" value="NZ_BAAAJZ010000001.1"/>
</dbReference>
<dbReference type="GeneID" id="98052049"/>
<evidence type="ECO:0000256" key="2">
    <source>
        <dbReference type="SAM" id="MobiDB-lite"/>
    </source>
</evidence>
<gene>
    <name evidence="4" type="ORF">HDA37_002280</name>
</gene>